<dbReference type="AlphaFoldDB" id="A0A3L6TDV2"/>
<comment type="caution">
    <text evidence="2">The sequence shown here is derived from an EMBL/GenBank/DDBJ whole genome shotgun (WGS) entry which is preliminary data.</text>
</comment>
<evidence type="ECO:0000313" key="2">
    <source>
        <dbReference type="EMBL" id="RLN35668.1"/>
    </source>
</evidence>
<evidence type="ECO:0000313" key="3">
    <source>
        <dbReference type="Proteomes" id="UP000275267"/>
    </source>
</evidence>
<name>A0A3L6TDV2_PANMI</name>
<dbReference type="InterPro" id="IPR012337">
    <property type="entry name" value="RNaseH-like_sf"/>
</dbReference>
<dbReference type="PANTHER" id="PTHR37984">
    <property type="entry name" value="PROTEIN CBG26694"/>
    <property type="match status" value="1"/>
</dbReference>
<reference evidence="3" key="1">
    <citation type="journal article" date="2019" name="Nat. Commun.">
        <title>The genome of broomcorn millet.</title>
        <authorList>
            <person name="Zou C."/>
            <person name="Miki D."/>
            <person name="Li D."/>
            <person name="Tang Q."/>
            <person name="Xiao L."/>
            <person name="Rajput S."/>
            <person name="Deng P."/>
            <person name="Jia W."/>
            <person name="Huang R."/>
            <person name="Zhang M."/>
            <person name="Sun Y."/>
            <person name="Hu J."/>
            <person name="Fu X."/>
            <person name="Schnable P.S."/>
            <person name="Li F."/>
            <person name="Zhang H."/>
            <person name="Feng B."/>
            <person name="Zhu X."/>
            <person name="Liu R."/>
            <person name="Schnable J.C."/>
            <person name="Zhu J.-K."/>
            <person name="Zhang H."/>
        </authorList>
    </citation>
    <scope>NUCLEOTIDE SEQUENCE [LARGE SCALE GENOMIC DNA]</scope>
</reference>
<accession>A0A3L6TDV2</accession>
<dbReference type="PANTHER" id="PTHR37984:SF5">
    <property type="entry name" value="PROTEIN NYNRIN-LIKE"/>
    <property type="match status" value="1"/>
</dbReference>
<organism evidence="2 3">
    <name type="scientific">Panicum miliaceum</name>
    <name type="common">Proso millet</name>
    <name type="synonym">Broomcorn millet</name>
    <dbReference type="NCBI Taxonomy" id="4540"/>
    <lineage>
        <taxon>Eukaryota</taxon>
        <taxon>Viridiplantae</taxon>
        <taxon>Streptophyta</taxon>
        <taxon>Embryophyta</taxon>
        <taxon>Tracheophyta</taxon>
        <taxon>Spermatophyta</taxon>
        <taxon>Magnoliopsida</taxon>
        <taxon>Liliopsida</taxon>
        <taxon>Poales</taxon>
        <taxon>Poaceae</taxon>
        <taxon>PACMAD clade</taxon>
        <taxon>Panicoideae</taxon>
        <taxon>Panicodae</taxon>
        <taxon>Paniceae</taxon>
        <taxon>Panicinae</taxon>
        <taxon>Panicum</taxon>
        <taxon>Panicum sect. Panicum</taxon>
    </lineage>
</organism>
<dbReference type="Proteomes" id="UP000275267">
    <property type="component" value="Unassembled WGS sequence"/>
</dbReference>
<dbReference type="PROSITE" id="PS50994">
    <property type="entry name" value="INTEGRASE"/>
    <property type="match status" value="1"/>
</dbReference>
<dbReference type="GO" id="GO:0003676">
    <property type="term" value="F:nucleic acid binding"/>
    <property type="evidence" value="ECO:0007669"/>
    <property type="project" value="InterPro"/>
</dbReference>
<dbReference type="EMBL" id="PQIB02000002">
    <property type="protein sequence ID" value="RLN35668.1"/>
    <property type="molecule type" value="Genomic_DNA"/>
</dbReference>
<proteinExistence type="predicted"/>
<dbReference type="OrthoDB" id="678178at2759"/>
<feature type="domain" description="Integrase catalytic" evidence="1">
    <location>
        <begin position="1"/>
        <end position="151"/>
    </location>
</feature>
<dbReference type="Gene3D" id="3.30.420.10">
    <property type="entry name" value="Ribonuclease H-like superfamily/Ribonuclease H"/>
    <property type="match status" value="1"/>
</dbReference>
<keyword evidence="3" id="KW-1185">Reference proteome</keyword>
<sequence length="268" mass="29945">MIGPLTTAPGCFTHILVAIDKFTKWIEYKPIIMLTPDRAVNFIPDIMYRFGCPNTIITDLGSNFTANQFWEFYENNTIEVKYVSVAHPRANGQVERANGLILNGLKKRLYDENSKKGGKWIYELSHVVWGLRTQPSKATGRTPFFLSTGLKLYSQQILCGSCLESTCVTKGRRTKLGNWNWILLMKPDARPSFSQPVICKASGAITTAMCESGCLISVTWSFAISRMKLGYTSSIHGRKVLSSCRKSQDQGHIACSTLMARKFPTPGI</sequence>
<dbReference type="InterPro" id="IPR001584">
    <property type="entry name" value="Integrase_cat-core"/>
</dbReference>
<dbReference type="InterPro" id="IPR050951">
    <property type="entry name" value="Retrovirus_Pol_polyprotein"/>
</dbReference>
<dbReference type="InterPro" id="IPR036397">
    <property type="entry name" value="RNaseH_sf"/>
</dbReference>
<dbReference type="STRING" id="4540.A0A3L6TDV2"/>
<protein>
    <submittedName>
        <fullName evidence="2">Gag-pol</fullName>
    </submittedName>
</protein>
<dbReference type="GO" id="GO:0015074">
    <property type="term" value="P:DNA integration"/>
    <property type="evidence" value="ECO:0007669"/>
    <property type="project" value="InterPro"/>
</dbReference>
<gene>
    <name evidence="2" type="ORF">C2845_PM03G24580</name>
</gene>
<evidence type="ECO:0000259" key="1">
    <source>
        <dbReference type="PROSITE" id="PS50994"/>
    </source>
</evidence>
<dbReference type="SUPFAM" id="SSF53098">
    <property type="entry name" value="Ribonuclease H-like"/>
    <property type="match status" value="1"/>
</dbReference>